<dbReference type="InterPro" id="IPR028082">
    <property type="entry name" value="Peripla_BP_I"/>
</dbReference>
<dbReference type="InterPro" id="IPR010982">
    <property type="entry name" value="Lambda_DNA-bd_dom_sf"/>
</dbReference>
<name>A0A1T4XF33_9CLOT</name>
<dbReference type="PROSITE" id="PS00356">
    <property type="entry name" value="HTH_LACI_1"/>
    <property type="match status" value="1"/>
</dbReference>
<dbReference type="GO" id="GO:0003700">
    <property type="term" value="F:DNA-binding transcription factor activity"/>
    <property type="evidence" value="ECO:0007669"/>
    <property type="project" value="TreeGrafter"/>
</dbReference>
<dbReference type="AlphaFoldDB" id="A0A1T4XF33"/>
<feature type="domain" description="HTH lacI-type" evidence="4">
    <location>
        <begin position="2"/>
        <end position="56"/>
    </location>
</feature>
<dbReference type="Proteomes" id="UP000190105">
    <property type="component" value="Unassembled WGS sequence"/>
</dbReference>
<dbReference type="CDD" id="cd01392">
    <property type="entry name" value="HTH_LacI"/>
    <property type="match status" value="1"/>
</dbReference>
<dbReference type="PANTHER" id="PTHR30146:SF109">
    <property type="entry name" value="HTH-TYPE TRANSCRIPTIONAL REGULATOR GALS"/>
    <property type="match status" value="1"/>
</dbReference>
<dbReference type="Pfam" id="PF13377">
    <property type="entry name" value="Peripla_BP_3"/>
    <property type="match status" value="1"/>
</dbReference>
<dbReference type="SUPFAM" id="SSF53822">
    <property type="entry name" value="Periplasmic binding protein-like I"/>
    <property type="match status" value="1"/>
</dbReference>
<evidence type="ECO:0000313" key="5">
    <source>
        <dbReference type="EMBL" id="SKA87977.1"/>
    </source>
</evidence>
<dbReference type="PANTHER" id="PTHR30146">
    <property type="entry name" value="LACI-RELATED TRANSCRIPTIONAL REPRESSOR"/>
    <property type="match status" value="1"/>
</dbReference>
<evidence type="ECO:0000313" key="6">
    <source>
        <dbReference type="Proteomes" id="UP000190105"/>
    </source>
</evidence>
<dbReference type="Pfam" id="PF00356">
    <property type="entry name" value="LacI"/>
    <property type="match status" value="1"/>
</dbReference>
<dbReference type="STRING" id="1147123.SAMN05443428_10892"/>
<evidence type="ECO:0000259" key="4">
    <source>
        <dbReference type="PROSITE" id="PS50932"/>
    </source>
</evidence>
<dbReference type="PROSITE" id="PS50932">
    <property type="entry name" value="HTH_LACI_2"/>
    <property type="match status" value="1"/>
</dbReference>
<dbReference type="InterPro" id="IPR046335">
    <property type="entry name" value="LacI/GalR-like_sensor"/>
</dbReference>
<dbReference type="Gene3D" id="1.10.260.40">
    <property type="entry name" value="lambda repressor-like DNA-binding domains"/>
    <property type="match status" value="1"/>
</dbReference>
<dbReference type="FunFam" id="1.10.260.40:FF:000002">
    <property type="entry name" value="HTH-type transcriptional repressor PurR"/>
    <property type="match status" value="1"/>
</dbReference>
<dbReference type="InterPro" id="IPR000843">
    <property type="entry name" value="HTH_LacI"/>
</dbReference>
<organism evidence="5 6">
    <name type="scientific">Caloramator quimbayensis</name>
    <dbReference type="NCBI Taxonomy" id="1147123"/>
    <lineage>
        <taxon>Bacteria</taxon>
        <taxon>Bacillati</taxon>
        <taxon>Bacillota</taxon>
        <taxon>Clostridia</taxon>
        <taxon>Eubacteriales</taxon>
        <taxon>Clostridiaceae</taxon>
        <taxon>Caloramator</taxon>
    </lineage>
</organism>
<sequence length="316" mass="36134">MATINDVAKRANVGRGTVSRVINNEPFVSEETRKKVLKAIEELNYHPSSFARGLASQNSYTIGVIMDNTMDKVYANPFIYEVFRGVEKSVYEGGYNLLLLGKNTYQNGKLAVERVLQGKMVDGLILQEQIIDSEYFKNIEQYNIPIVSIGKLENRDDISWIDIDNHMAGYMAAEYLYSRGYKKIAFEGVELEKIFARERYEGYKEFIGSKGLSVMEANELLQNIEGVICLDNIYAYKILQRCKKINKKVPEEIGIITFDNYPLAEYLQPSVTNIEIDLFQLGLCAGSEMLNKLRNRNCEVNRIRIPVSVNIRETTR</sequence>
<evidence type="ECO:0000256" key="1">
    <source>
        <dbReference type="ARBA" id="ARBA00023015"/>
    </source>
</evidence>
<dbReference type="Gene3D" id="3.40.50.2300">
    <property type="match status" value="2"/>
</dbReference>
<dbReference type="EMBL" id="FUYH01000008">
    <property type="protein sequence ID" value="SKA87977.1"/>
    <property type="molecule type" value="Genomic_DNA"/>
</dbReference>
<dbReference type="RefSeq" id="WP_078696399.1">
    <property type="nucleotide sequence ID" value="NZ_FUYH01000008.1"/>
</dbReference>
<keyword evidence="6" id="KW-1185">Reference proteome</keyword>
<reference evidence="6" key="1">
    <citation type="submission" date="2017-02" db="EMBL/GenBank/DDBJ databases">
        <authorList>
            <person name="Varghese N."/>
            <person name="Submissions S."/>
        </authorList>
    </citation>
    <scope>NUCLEOTIDE SEQUENCE [LARGE SCALE GENOMIC DNA]</scope>
    <source>
        <strain evidence="6">USBA 833</strain>
    </source>
</reference>
<protein>
    <submittedName>
        <fullName evidence="5">Transcriptional regulator, LacI family</fullName>
    </submittedName>
</protein>
<evidence type="ECO:0000256" key="3">
    <source>
        <dbReference type="ARBA" id="ARBA00023163"/>
    </source>
</evidence>
<dbReference type="OrthoDB" id="9788209at2"/>
<dbReference type="SMART" id="SM00354">
    <property type="entry name" value="HTH_LACI"/>
    <property type="match status" value="1"/>
</dbReference>
<evidence type="ECO:0000256" key="2">
    <source>
        <dbReference type="ARBA" id="ARBA00023125"/>
    </source>
</evidence>
<gene>
    <name evidence="5" type="ORF">SAMN05443428_10892</name>
</gene>
<proteinExistence type="predicted"/>
<keyword evidence="3" id="KW-0804">Transcription</keyword>
<dbReference type="SUPFAM" id="SSF47413">
    <property type="entry name" value="lambda repressor-like DNA-binding domains"/>
    <property type="match status" value="1"/>
</dbReference>
<dbReference type="GO" id="GO:0000976">
    <property type="term" value="F:transcription cis-regulatory region binding"/>
    <property type="evidence" value="ECO:0007669"/>
    <property type="project" value="TreeGrafter"/>
</dbReference>
<keyword evidence="2" id="KW-0238">DNA-binding</keyword>
<accession>A0A1T4XF33</accession>
<keyword evidence="1" id="KW-0805">Transcription regulation</keyword>